<evidence type="ECO:0000313" key="1">
    <source>
        <dbReference type="Proteomes" id="UP000050795"/>
    </source>
</evidence>
<dbReference type="AlphaFoldDB" id="A0AA85JHX7"/>
<proteinExistence type="predicted"/>
<sequence>MAKRVSEVDSRTTPEETWHNIQLAVDTVVTAINNPKPEVSKSHWISTTSSELIDSRRQIRMSSDYAEGRKPFKRKLTRSCLNDREQLWATKQKEMEKTTAKGNARQLFRLTRETDGKRRMTSDIVSEKMAL</sequence>
<reference evidence="2" key="2">
    <citation type="submission" date="2023-11" db="UniProtKB">
        <authorList>
            <consortium name="WormBaseParasite"/>
        </authorList>
    </citation>
    <scope>IDENTIFICATION</scope>
</reference>
<keyword evidence="1" id="KW-1185">Reference proteome</keyword>
<organism evidence="1 2">
    <name type="scientific">Trichobilharzia regenti</name>
    <name type="common">Nasal bird schistosome</name>
    <dbReference type="NCBI Taxonomy" id="157069"/>
    <lineage>
        <taxon>Eukaryota</taxon>
        <taxon>Metazoa</taxon>
        <taxon>Spiralia</taxon>
        <taxon>Lophotrochozoa</taxon>
        <taxon>Platyhelminthes</taxon>
        <taxon>Trematoda</taxon>
        <taxon>Digenea</taxon>
        <taxon>Strigeidida</taxon>
        <taxon>Schistosomatoidea</taxon>
        <taxon>Schistosomatidae</taxon>
        <taxon>Trichobilharzia</taxon>
    </lineage>
</organism>
<evidence type="ECO:0000313" key="2">
    <source>
        <dbReference type="WBParaSite" id="TREG1_23840.1"/>
    </source>
</evidence>
<dbReference type="WBParaSite" id="TREG1_23840.1">
    <property type="protein sequence ID" value="TREG1_23840.1"/>
    <property type="gene ID" value="TREG1_23840"/>
</dbReference>
<protein>
    <submittedName>
        <fullName evidence="2">Uncharacterized protein</fullName>
    </submittedName>
</protein>
<name>A0AA85JHX7_TRIRE</name>
<dbReference type="Proteomes" id="UP000050795">
    <property type="component" value="Unassembled WGS sequence"/>
</dbReference>
<accession>A0AA85JHX7</accession>
<reference evidence="1" key="1">
    <citation type="submission" date="2022-06" db="EMBL/GenBank/DDBJ databases">
        <authorList>
            <person name="Berger JAMES D."/>
            <person name="Berger JAMES D."/>
        </authorList>
    </citation>
    <scope>NUCLEOTIDE SEQUENCE [LARGE SCALE GENOMIC DNA]</scope>
</reference>